<keyword evidence="3 7" id="KW-0812">Transmembrane</keyword>
<keyword evidence="8" id="KW-0175">Coiled coil</keyword>
<keyword evidence="10" id="KW-0328">Glycosyltransferase</keyword>
<evidence type="ECO:0000256" key="2">
    <source>
        <dbReference type="ARBA" id="ARBA00010430"/>
    </source>
</evidence>
<dbReference type="GO" id="GO:0005789">
    <property type="term" value="C:endoplasmic reticulum membrane"/>
    <property type="evidence" value="ECO:0007669"/>
    <property type="project" value="UniProtKB-SubCell"/>
</dbReference>
<feature type="coiled-coil region" evidence="8">
    <location>
        <begin position="64"/>
        <end position="91"/>
    </location>
</feature>
<comment type="function">
    <text evidence="7">Stabilizer subunit of the dolichol-phosphate mannose (DPM) synthase complex; tethers catalytic subunit to the ER.</text>
</comment>
<evidence type="ECO:0000313" key="9">
    <source>
        <dbReference type="Proteomes" id="UP000694843"/>
    </source>
</evidence>
<accession>A0A8B7NSI4</accession>
<protein>
    <recommendedName>
        <fullName evidence="7">Dolichol-phosphate mannosyltransferase subunit 3</fullName>
    </recommendedName>
</protein>
<reference evidence="10" key="1">
    <citation type="submission" date="2025-08" db="UniProtKB">
        <authorList>
            <consortium name="RefSeq"/>
        </authorList>
    </citation>
    <scope>IDENTIFICATION</scope>
    <source>
        <tissue evidence="10">Whole organism</tissue>
    </source>
</reference>
<dbReference type="InterPro" id="IPR013174">
    <property type="entry name" value="DPM3"/>
</dbReference>
<comment type="similarity">
    <text evidence="2 7">Belongs to the DPM3 family.</text>
</comment>
<dbReference type="PANTHER" id="PTHR16433:SF0">
    <property type="entry name" value="DOLICHOL-PHOSPHATE MANNOSYLTRANSFERASE SUBUNIT 3"/>
    <property type="match status" value="1"/>
</dbReference>
<keyword evidence="9" id="KW-1185">Reference proteome</keyword>
<evidence type="ECO:0000256" key="6">
    <source>
        <dbReference type="ARBA" id="ARBA00023136"/>
    </source>
</evidence>
<dbReference type="OMA" id="MTKLFEW"/>
<organism evidence="9 10">
    <name type="scientific">Hyalella azteca</name>
    <name type="common">Amphipod</name>
    <dbReference type="NCBI Taxonomy" id="294128"/>
    <lineage>
        <taxon>Eukaryota</taxon>
        <taxon>Metazoa</taxon>
        <taxon>Ecdysozoa</taxon>
        <taxon>Arthropoda</taxon>
        <taxon>Crustacea</taxon>
        <taxon>Multicrustacea</taxon>
        <taxon>Malacostraca</taxon>
        <taxon>Eumalacostraca</taxon>
        <taxon>Peracarida</taxon>
        <taxon>Amphipoda</taxon>
        <taxon>Senticaudata</taxon>
        <taxon>Talitrida</taxon>
        <taxon>Talitroidea</taxon>
        <taxon>Hyalellidae</taxon>
        <taxon>Hyalella</taxon>
    </lineage>
</organism>
<dbReference type="Proteomes" id="UP000694843">
    <property type="component" value="Unplaced"/>
</dbReference>
<dbReference type="GO" id="GO:0033185">
    <property type="term" value="C:dolichol-phosphate-mannose synthase complex"/>
    <property type="evidence" value="ECO:0007669"/>
    <property type="project" value="TreeGrafter"/>
</dbReference>
<evidence type="ECO:0000256" key="4">
    <source>
        <dbReference type="ARBA" id="ARBA00022824"/>
    </source>
</evidence>
<keyword evidence="6 7" id="KW-0472">Membrane</keyword>
<dbReference type="OrthoDB" id="2014333at2759"/>
<gene>
    <name evidence="10" type="primary">LOC108672777</name>
</gene>
<comment type="subunit">
    <text evidence="7">Component of the dolichol-phosphate mannose (DPM) synthase complex.</text>
</comment>
<dbReference type="GO" id="GO:0006506">
    <property type="term" value="P:GPI anchor biosynthetic process"/>
    <property type="evidence" value="ECO:0007669"/>
    <property type="project" value="TreeGrafter"/>
</dbReference>
<feature type="transmembrane region" description="Helical" evidence="7">
    <location>
        <begin position="34"/>
        <end position="59"/>
    </location>
</feature>
<sequence>MTKLVEWVMTGTLFLVPWLAIVTKKFESGFTREFYAQILLLPLLLVAAFGFISVGIIAFRVYNFNDCQDAAEELKQQIEEAKEDLKRKGFKFDS</sequence>
<keyword evidence="4 7" id="KW-0256">Endoplasmic reticulum</keyword>
<proteinExistence type="inferred from homology"/>
<comment type="subcellular location">
    <subcellularLocation>
        <location evidence="1 7">Endoplasmic reticulum membrane</location>
        <topology evidence="1 7">Multi-pass membrane protein</topology>
    </subcellularLocation>
</comment>
<keyword evidence="5 7" id="KW-1133">Transmembrane helix</keyword>
<dbReference type="GeneID" id="108672777"/>
<comment type="pathway">
    <text evidence="7">Protein modification; protein glycosylation.</text>
</comment>
<dbReference type="UniPathway" id="UPA00378"/>
<dbReference type="PANTHER" id="PTHR16433">
    <property type="entry name" value="DOLICHOL-PHOSPHATE MANNOSYLTRANSFERASE SUBUNIT 3"/>
    <property type="match status" value="1"/>
</dbReference>
<dbReference type="GO" id="GO:0016757">
    <property type="term" value="F:glycosyltransferase activity"/>
    <property type="evidence" value="ECO:0007669"/>
    <property type="project" value="UniProtKB-KW"/>
</dbReference>
<dbReference type="AlphaFoldDB" id="A0A8B7NSI4"/>
<keyword evidence="10" id="KW-0808">Transferase</keyword>
<name>A0A8B7NSI4_HYAAZ</name>
<evidence type="ECO:0000256" key="5">
    <source>
        <dbReference type="ARBA" id="ARBA00022989"/>
    </source>
</evidence>
<dbReference type="Pfam" id="PF08285">
    <property type="entry name" value="DPM3"/>
    <property type="match status" value="1"/>
</dbReference>
<feature type="transmembrane region" description="Helical" evidence="7">
    <location>
        <begin position="6"/>
        <end position="22"/>
    </location>
</feature>
<evidence type="ECO:0000256" key="3">
    <source>
        <dbReference type="ARBA" id="ARBA00022692"/>
    </source>
</evidence>
<evidence type="ECO:0000313" key="10">
    <source>
        <dbReference type="RefSeq" id="XP_018015996.1"/>
    </source>
</evidence>
<dbReference type="RefSeq" id="XP_018015996.1">
    <property type="nucleotide sequence ID" value="XM_018160507.2"/>
</dbReference>
<dbReference type="CTD" id="54344"/>
<evidence type="ECO:0000256" key="1">
    <source>
        <dbReference type="ARBA" id="ARBA00004477"/>
    </source>
</evidence>
<evidence type="ECO:0000256" key="7">
    <source>
        <dbReference type="RuleBase" id="RU365085"/>
    </source>
</evidence>
<evidence type="ECO:0000256" key="8">
    <source>
        <dbReference type="SAM" id="Coils"/>
    </source>
</evidence>
<dbReference type="KEGG" id="hazt:108672777"/>